<evidence type="ECO:0000313" key="3">
    <source>
        <dbReference type="Proteomes" id="UP000183257"/>
    </source>
</evidence>
<dbReference type="AlphaFoldDB" id="A0A1K1PKL3"/>
<keyword evidence="1" id="KW-0732">Signal</keyword>
<dbReference type="STRING" id="76595.SAMN05660313_01962"/>
<evidence type="ECO:0000256" key="1">
    <source>
        <dbReference type="SAM" id="SignalP"/>
    </source>
</evidence>
<keyword evidence="3" id="KW-1185">Reference proteome</keyword>
<dbReference type="OrthoDB" id="926208at2"/>
<dbReference type="EMBL" id="FPIY01000002">
    <property type="protein sequence ID" value="SFW48314.1"/>
    <property type="molecule type" value="Genomic_DNA"/>
</dbReference>
<protein>
    <submittedName>
        <fullName evidence="2">Uncharacterized protein</fullName>
    </submittedName>
</protein>
<sequence length="331" mass="37636">MKQIVCFLTLLFCINSINAQQEQDTTIVSTKDKDYSLVFTANKNDEIHLYIKSKGKENVVYTLGKYYNDKEPIFKKLKKKESLWLVAPEKDIYKLIIKSTSDKESKISIKLNVNSFNKEAPVIAYKEVADTTYATPEKTETEIKKLKTVTLQQDNFYLNSKSNDLLKGGKSRVLVPIALPENTVSWYYAFTASREEKDIKNTIKSFGLASTLSNYIDTENSFSGAVENLNPPPGANICDIYLLDEKNALLFKNKEDYSPFLFGSRENYKSGIVNVKNSPNNILYLGLNNPDNIYGIHIGIEIICITETQQTIEQLLSRPIITTKKQPYLVE</sequence>
<accession>A0A1K1PKL3</accession>
<reference evidence="3" key="1">
    <citation type="submission" date="2016-11" db="EMBL/GenBank/DDBJ databases">
        <authorList>
            <person name="Varghese N."/>
            <person name="Submissions S."/>
        </authorList>
    </citation>
    <scope>NUCLEOTIDE SEQUENCE [LARGE SCALE GENOMIC DNA]</scope>
    <source>
        <strain evidence="3">DSM 24786</strain>
    </source>
</reference>
<proteinExistence type="predicted"/>
<evidence type="ECO:0000313" key="2">
    <source>
        <dbReference type="EMBL" id="SFW48314.1"/>
    </source>
</evidence>
<organism evidence="2 3">
    <name type="scientific">Cellulophaga fucicola</name>
    <dbReference type="NCBI Taxonomy" id="76595"/>
    <lineage>
        <taxon>Bacteria</taxon>
        <taxon>Pseudomonadati</taxon>
        <taxon>Bacteroidota</taxon>
        <taxon>Flavobacteriia</taxon>
        <taxon>Flavobacteriales</taxon>
        <taxon>Flavobacteriaceae</taxon>
        <taxon>Cellulophaga</taxon>
    </lineage>
</organism>
<feature type="signal peptide" evidence="1">
    <location>
        <begin position="1"/>
        <end position="19"/>
    </location>
</feature>
<name>A0A1K1PKL3_9FLAO</name>
<dbReference type="RefSeq" id="WP_072303587.1">
    <property type="nucleotide sequence ID" value="NZ_FPIY01000002.1"/>
</dbReference>
<dbReference type="Proteomes" id="UP000183257">
    <property type="component" value="Unassembled WGS sequence"/>
</dbReference>
<gene>
    <name evidence="2" type="ORF">SAMN05660313_01962</name>
</gene>
<feature type="chain" id="PRO_5009666673" evidence="1">
    <location>
        <begin position="20"/>
        <end position="331"/>
    </location>
</feature>